<feature type="non-terminal residue" evidence="1">
    <location>
        <position position="209"/>
    </location>
</feature>
<accession>A0AAV2SP63</accession>
<reference evidence="1 2" key="1">
    <citation type="submission" date="2024-05" db="EMBL/GenBank/DDBJ databases">
        <authorList>
            <person name="Wallberg A."/>
        </authorList>
    </citation>
    <scope>NUCLEOTIDE SEQUENCE [LARGE SCALE GENOMIC DNA]</scope>
</reference>
<evidence type="ECO:0000313" key="1">
    <source>
        <dbReference type="EMBL" id="CAL4217400.1"/>
    </source>
</evidence>
<evidence type="ECO:0000313" key="2">
    <source>
        <dbReference type="Proteomes" id="UP001497623"/>
    </source>
</evidence>
<dbReference type="Proteomes" id="UP001497623">
    <property type="component" value="Unassembled WGS sequence"/>
</dbReference>
<dbReference type="AlphaFoldDB" id="A0AAV2SP63"/>
<evidence type="ECO:0008006" key="3">
    <source>
        <dbReference type="Google" id="ProtNLM"/>
    </source>
</evidence>
<keyword evidence="2" id="KW-1185">Reference proteome</keyword>
<organism evidence="1 2">
    <name type="scientific">Meganyctiphanes norvegica</name>
    <name type="common">Northern krill</name>
    <name type="synonym">Thysanopoda norvegica</name>
    <dbReference type="NCBI Taxonomy" id="48144"/>
    <lineage>
        <taxon>Eukaryota</taxon>
        <taxon>Metazoa</taxon>
        <taxon>Ecdysozoa</taxon>
        <taxon>Arthropoda</taxon>
        <taxon>Crustacea</taxon>
        <taxon>Multicrustacea</taxon>
        <taxon>Malacostraca</taxon>
        <taxon>Eumalacostraca</taxon>
        <taxon>Eucarida</taxon>
        <taxon>Euphausiacea</taxon>
        <taxon>Euphausiidae</taxon>
        <taxon>Meganyctiphanes</taxon>
    </lineage>
</organism>
<feature type="non-terminal residue" evidence="1">
    <location>
        <position position="1"/>
    </location>
</feature>
<dbReference type="EMBL" id="CAXKWB010092742">
    <property type="protein sequence ID" value="CAL4217400.1"/>
    <property type="molecule type" value="Genomic_DNA"/>
</dbReference>
<protein>
    <recommendedName>
        <fullName evidence="3">Apple domain-containing protein</fullName>
    </recommendedName>
</protein>
<gene>
    <name evidence="1" type="ORF">MNOR_LOCUS38821</name>
</gene>
<name>A0AAV2SP63_MEGNR</name>
<sequence>VRDSKDTQMAPIPVVTGIANVTDVPAQVKYIIGEANKIGGSVISNFTSISIIECEAACEGMTSCLGFNWGPDHICEPLNSLRDVTVKIGYNIYVPDVNYTSKELDYGCDSCVPQSSPCGKNCQWDMTCEDGKGVLMGVATRTSWDDMDYMICTNPQDLAIDTSDGAAIADERICSNVINQRPFPITALWSNDRNFTDPDDFAYRCREIT</sequence>
<proteinExistence type="predicted"/>
<comment type="caution">
    <text evidence="1">The sequence shown here is derived from an EMBL/GenBank/DDBJ whole genome shotgun (WGS) entry which is preliminary data.</text>
</comment>